<dbReference type="SUPFAM" id="SSF48208">
    <property type="entry name" value="Six-hairpin glycosidases"/>
    <property type="match status" value="1"/>
</dbReference>
<sequence length="414" mass="47789">MKLHDDTLKAVKKSALDLFEYCRLNNWAGFDPYDGLNSPIFDWLPFLQNRFTRLVFIQFMKRSKINIRAIMGISKGQNPKGLALFSSSVLKLLDIGLIKDSDIAISVINQLIHKKTPNQPYICWGYNFDWQQRKLLVPKYTPNIICTTFAGNALLDAYEKFDDSFYLDMALSAGNFIIKGLNISKSTKGICFSYTPLDRAQVHNANLLGAAFLARLFSISNQKEFLDYALLSARFSVNSQSSDGSWPYGENEVQKWIDNFHTGYNLVALHRFSHYTGNGEFEENIKKGFQFYKSHFFTDGCLAKYYHNRLYPIDIHAIAQSIVTLIELKEMDQDNIDLALSVCQWAIDNMKSNEGYFYFQKKRFYMNRISYMRWSQAWMLLALSTLLGYCEQATTTGHRDACVVRQNGLHEARR</sequence>
<evidence type="ECO:0008006" key="3">
    <source>
        <dbReference type="Google" id="ProtNLM"/>
    </source>
</evidence>
<reference evidence="1 2" key="1">
    <citation type="journal article" date="2016" name="Nat. Commun.">
        <title>Thousands of microbial genomes shed light on interconnected biogeochemical processes in an aquifer system.</title>
        <authorList>
            <person name="Anantharaman K."/>
            <person name="Brown C.T."/>
            <person name="Hug L.A."/>
            <person name="Sharon I."/>
            <person name="Castelle C.J."/>
            <person name="Probst A.J."/>
            <person name="Thomas B.C."/>
            <person name="Singh A."/>
            <person name="Wilkins M.J."/>
            <person name="Karaoz U."/>
            <person name="Brodie E.L."/>
            <person name="Williams K.H."/>
            <person name="Hubbard S.S."/>
            <person name="Banfield J.F."/>
        </authorList>
    </citation>
    <scope>NUCLEOTIDE SEQUENCE [LARGE SCALE GENOMIC DNA]</scope>
</reference>
<accession>A0A1F7RR05</accession>
<evidence type="ECO:0000313" key="2">
    <source>
        <dbReference type="Proteomes" id="UP000178797"/>
    </source>
</evidence>
<dbReference type="AlphaFoldDB" id="A0A1F7RR05"/>
<evidence type="ECO:0000313" key="1">
    <source>
        <dbReference type="EMBL" id="OGL43424.1"/>
    </source>
</evidence>
<dbReference type="Gene3D" id="1.50.10.20">
    <property type="match status" value="1"/>
</dbReference>
<protein>
    <recommendedName>
        <fullName evidence="3">Delta-aminolevulinic acid dehydratase</fullName>
    </recommendedName>
</protein>
<dbReference type="InterPro" id="IPR008928">
    <property type="entry name" value="6-hairpin_glycosidase_sf"/>
</dbReference>
<dbReference type="EMBL" id="MGDE01000230">
    <property type="protein sequence ID" value="OGL43424.1"/>
    <property type="molecule type" value="Genomic_DNA"/>
</dbReference>
<name>A0A1F7RR05_9BACT</name>
<proteinExistence type="predicted"/>
<comment type="caution">
    <text evidence="1">The sequence shown here is derived from an EMBL/GenBank/DDBJ whole genome shotgun (WGS) entry which is preliminary data.</text>
</comment>
<dbReference type="GO" id="GO:0005975">
    <property type="term" value="P:carbohydrate metabolic process"/>
    <property type="evidence" value="ECO:0007669"/>
    <property type="project" value="InterPro"/>
</dbReference>
<dbReference type="Proteomes" id="UP000178797">
    <property type="component" value="Unassembled WGS sequence"/>
</dbReference>
<gene>
    <name evidence="1" type="ORF">A2W05_00315</name>
</gene>
<organism evidence="1 2">
    <name type="scientific">Candidatus Schekmanbacteria bacterium RBG_16_38_10</name>
    <dbReference type="NCBI Taxonomy" id="1817879"/>
    <lineage>
        <taxon>Bacteria</taxon>
        <taxon>Candidatus Schekmaniibacteriota</taxon>
    </lineage>
</organism>